<evidence type="ECO:0000313" key="2">
    <source>
        <dbReference type="Proteomes" id="UP001497535"/>
    </source>
</evidence>
<dbReference type="EMBL" id="CAVMJV010000131">
    <property type="protein sequence ID" value="CAK5109046.1"/>
    <property type="molecule type" value="Genomic_DNA"/>
</dbReference>
<sequence length="81" mass="9721">MLVEKANSSELHQKLKQSQPSSKDCKKLDDREVEVCFKFNVFFLGIFWAIFIKSYLISKENFFYFLCVLWFSFGIGHKFFF</sequence>
<keyword evidence="2" id="KW-1185">Reference proteome</keyword>
<organism evidence="1 2">
    <name type="scientific">Meloidogyne enterolobii</name>
    <name type="common">Root-knot nematode worm</name>
    <name type="synonym">Meloidogyne mayaguensis</name>
    <dbReference type="NCBI Taxonomy" id="390850"/>
    <lineage>
        <taxon>Eukaryota</taxon>
        <taxon>Metazoa</taxon>
        <taxon>Ecdysozoa</taxon>
        <taxon>Nematoda</taxon>
        <taxon>Chromadorea</taxon>
        <taxon>Rhabditida</taxon>
        <taxon>Tylenchina</taxon>
        <taxon>Tylenchomorpha</taxon>
        <taxon>Tylenchoidea</taxon>
        <taxon>Meloidogynidae</taxon>
        <taxon>Meloidogyninae</taxon>
        <taxon>Meloidogyne</taxon>
    </lineage>
</organism>
<comment type="caution">
    <text evidence="1">The sequence shown here is derived from an EMBL/GenBank/DDBJ whole genome shotgun (WGS) entry which is preliminary data.</text>
</comment>
<reference evidence="1" key="1">
    <citation type="submission" date="2023-11" db="EMBL/GenBank/DDBJ databases">
        <authorList>
            <person name="Poullet M."/>
        </authorList>
    </citation>
    <scope>NUCLEOTIDE SEQUENCE</scope>
    <source>
        <strain evidence="1">E1834</strain>
    </source>
</reference>
<gene>
    <name evidence="1" type="ORF">MENTE1834_LOCUS44077</name>
</gene>
<accession>A0ACB1AZR0</accession>
<proteinExistence type="predicted"/>
<protein>
    <submittedName>
        <fullName evidence="1">Uncharacterized protein</fullName>
    </submittedName>
</protein>
<evidence type="ECO:0000313" key="1">
    <source>
        <dbReference type="EMBL" id="CAK5109046.1"/>
    </source>
</evidence>
<dbReference type="Proteomes" id="UP001497535">
    <property type="component" value="Unassembled WGS sequence"/>
</dbReference>
<name>A0ACB1AZR0_MELEN</name>